<gene>
    <name evidence="5" type="ORF">RMAR1173_LOCUS4114</name>
</gene>
<feature type="domain" description="HMG box" evidence="4">
    <location>
        <begin position="334"/>
        <end position="402"/>
    </location>
</feature>
<feature type="DNA-binding region" description="HMG box" evidence="2">
    <location>
        <begin position="334"/>
        <end position="402"/>
    </location>
</feature>
<dbReference type="SUPFAM" id="SSF47095">
    <property type="entry name" value="HMG-box"/>
    <property type="match status" value="2"/>
</dbReference>
<proteinExistence type="predicted"/>
<sequence length="479" mass="51308">MFSLAPVTVAGASLSALHSAPDPAVLPPGLAVVGPVDSVAKGPPALAGLGSSLGFPGGSSALAQNLALTMPVDTPLLAPSAPSAPPPPPPLFPLLARAGAAPVASSLPTAAGTPASPRVPVSSISRLAPSTGGPMGSGLHTTPELFELLTSGAMSLRTSQALPHLESLQQSCWKPTVSMVPLHDAVDSSLASLSTVAVLASVPPDPRPRNAGEHPHILSPGVFPSPTEGQKGDKKKRRRAMKKAPQAPKRSKTAYIMYSMNVRDEVKRELGDQAPVTSVITRIAEKWRQLSDHDRRPWQAQAELDRTRYKEELQNYDGPLKVPNRRKKKTPDMPKRAMSAFLEYAKIMRPKLKLKYPDQKNTEISKMLGTTWKNMEEEEKQPFKARAAAEGERYHEQMREYRAGTFSHHAEEENKPEEEVPGLNSEPLEEDIPATMVPRSGPVPFNSMAPPETDSLDAAAHELGLSSEAVGPLGHSRGI</sequence>
<reference evidence="5" key="1">
    <citation type="submission" date="2021-01" db="EMBL/GenBank/DDBJ databases">
        <authorList>
            <person name="Corre E."/>
            <person name="Pelletier E."/>
            <person name="Niang G."/>
            <person name="Scheremetjew M."/>
            <person name="Finn R."/>
            <person name="Kale V."/>
            <person name="Holt S."/>
            <person name="Cochrane G."/>
            <person name="Meng A."/>
            <person name="Brown T."/>
            <person name="Cohen L."/>
        </authorList>
    </citation>
    <scope>NUCLEOTIDE SEQUENCE</scope>
    <source>
        <strain evidence="5">CCMP1243</strain>
    </source>
</reference>
<feature type="DNA-binding region" description="HMG box" evidence="2">
    <location>
        <begin position="248"/>
        <end position="317"/>
    </location>
</feature>
<dbReference type="EMBL" id="HBHJ01006271">
    <property type="protein sequence ID" value="CAD9669820.1"/>
    <property type="molecule type" value="Transcribed_RNA"/>
</dbReference>
<evidence type="ECO:0000313" key="5">
    <source>
        <dbReference type="EMBL" id="CAD9669820.1"/>
    </source>
</evidence>
<dbReference type="Gene3D" id="1.10.30.10">
    <property type="entry name" value="High mobility group box domain"/>
    <property type="match status" value="2"/>
</dbReference>
<dbReference type="PROSITE" id="PS50118">
    <property type="entry name" value="HMG_BOX_2"/>
    <property type="match status" value="2"/>
</dbReference>
<dbReference type="InterPro" id="IPR050342">
    <property type="entry name" value="HMGB"/>
</dbReference>
<dbReference type="Pfam" id="PF09011">
    <property type="entry name" value="HMG_box_2"/>
    <property type="match status" value="1"/>
</dbReference>
<dbReference type="PANTHER" id="PTHR48112">
    <property type="entry name" value="HIGH MOBILITY GROUP PROTEIN DSP1"/>
    <property type="match status" value="1"/>
</dbReference>
<dbReference type="GO" id="GO:0005634">
    <property type="term" value="C:nucleus"/>
    <property type="evidence" value="ECO:0007669"/>
    <property type="project" value="UniProtKB-UniRule"/>
</dbReference>
<feature type="compositionally biased region" description="Basic and acidic residues" evidence="3">
    <location>
        <begin position="207"/>
        <end position="216"/>
    </location>
</feature>
<keyword evidence="2" id="KW-0539">Nucleus</keyword>
<feature type="region of interest" description="Disordered" evidence="3">
    <location>
        <begin position="106"/>
        <end position="141"/>
    </location>
</feature>
<accession>A0A7S2RFQ1</accession>
<protein>
    <recommendedName>
        <fullName evidence="4">HMG box domain-containing protein</fullName>
    </recommendedName>
</protein>
<evidence type="ECO:0000259" key="4">
    <source>
        <dbReference type="PROSITE" id="PS50118"/>
    </source>
</evidence>
<dbReference type="InterPro" id="IPR009071">
    <property type="entry name" value="HMG_box_dom"/>
</dbReference>
<dbReference type="InterPro" id="IPR036910">
    <property type="entry name" value="HMG_box_dom_sf"/>
</dbReference>
<organism evidence="5">
    <name type="scientific">Rhizochromulina marina</name>
    <dbReference type="NCBI Taxonomy" id="1034831"/>
    <lineage>
        <taxon>Eukaryota</taxon>
        <taxon>Sar</taxon>
        <taxon>Stramenopiles</taxon>
        <taxon>Ochrophyta</taxon>
        <taxon>Dictyochophyceae</taxon>
        <taxon>Rhizochromulinales</taxon>
        <taxon>Rhizochromulina</taxon>
    </lineage>
</organism>
<feature type="region of interest" description="Disordered" evidence="3">
    <location>
        <begin position="207"/>
        <end position="250"/>
    </location>
</feature>
<dbReference type="SMART" id="SM00398">
    <property type="entry name" value="HMG"/>
    <property type="match status" value="2"/>
</dbReference>
<feature type="domain" description="HMG box" evidence="4">
    <location>
        <begin position="248"/>
        <end position="317"/>
    </location>
</feature>
<dbReference type="PANTHER" id="PTHR48112:SF22">
    <property type="entry name" value="MITOCHONDRIAL TRANSCRIPTION FACTOR A, ISOFORM B"/>
    <property type="match status" value="1"/>
</dbReference>
<dbReference type="GO" id="GO:0003677">
    <property type="term" value="F:DNA binding"/>
    <property type="evidence" value="ECO:0007669"/>
    <property type="project" value="UniProtKB-UniRule"/>
</dbReference>
<dbReference type="AlphaFoldDB" id="A0A7S2RFQ1"/>
<feature type="compositionally biased region" description="Basic residues" evidence="3">
    <location>
        <begin position="233"/>
        <end position="242"/>
    </location>
</feature>
<name>A0A7S2RFQ1_9STRA</name>
<evidence type="ECO:0000256" key="1">
    <source>
        <dbReference type="ARBA" id="ARBA00023125"/>
    </source>
</evidence>
<evidence type="ECO:0000256" key="3">
    <source>
        <dbReference type="SAM" id="MobiDB-lite"/>
    </source>
</evidence>
<evidence type="ECO:0000256" key="2">
    <source>
        <dbReference type="PROSITE-ProRule" id="PRU00267"/>
    </source>
</evidence>
<keyword evidence="1 2" id="KW-0238">DNA-binding</keyword>
<feature type="region of interest" description="Disordered" evidence="3">
    <location>
        <begin position="407"/>
        <end position="479"/>
    </location>
</feature>
<dbReference type="Pfam" id="PF00505">
    <property type="entry name" value="HMG_box"/>
    <property type="match status" value="1"/>
</dbReference>
<dbReference type="PRINTS" id="PR00886">
    <property type="entry name" value="HIGHMOBLTY12"/>
</dbReference>